<dbReference type="CDD" id="cd06261">
    <property type="entry name" value="TM_PBP2"/>
    <property type="match status" value="1"/>
</dbReference>
<dbReference type="AlphaFoldDB" id="A0AAU6VFZ6"/>
<comment type="similarity">
    <text evidence="8">Belongs to the binding-protein-dependent transport system permease family.</text>
</comment>
<keyword evidence="7 8" id="KW-0472">Membrane</keyword>
<feature type="transmembrane region" description="Helical" evidence="8">
    <location>
        <begin position="88"/>
        <end position="109"/>
    </location>
</feature>
<evidence type="ECO:0000256" key="4">
    <source>
        <dbReference type="ARBA" id="ARBA00022519"/>
    </source>
</evidence>
<organism evidence="10">
    <name type="scientific">bacterium 19MO03SA05</name>
    <dbReference type="NCBI Taxonomy" id="2920620"/>
    <lineage>
        <taxon>Bacteria</taxon>
    </lineage>
</organism>
<evidence type="ECO:0000256" key="6">
    <source>
        <dbReference type="ARBA" id="ARBA00022989"/>
    </source>
</evidence>
<dbReference type="PANTHER" id="PTHR43357:SF4">
    <property type="entry name" value="INNER MEMBRANE ABC TRANSPORTER PERMEASE PROTEIN YDCV"/>
    <property type="match status" value="1"/>
</dbReference>
<evidence type="ECO:0000256" key="3">
    <source>
        <dbReference type="ARBA" id="ARBA00022475"/>
    </source>
</evidence>
<evidence type="ECO:0000256" key="7">
    <source>
        <dbReference type="ARBA" id="ARBA00023136"/>
    </source>
</evidence>
<feature type="transmembrane region" description="Helical" evidence="8">
    <location>
        <begin position="182"/>
        <end position="203"/>
    </location>
</feature>
<keyword evidence="6 8" id="KW-1133">Transmembrane helix</keyword>
<dbReference type="SUPFAM" id="SSF161098">
    <property type="entry name" value="MetI-like"/>
    <property type="match status" value="2"/>
</dbReference>
<feature type="transmembrane region" description="Helical" evidence="8">
    <location>
        <begin position="319"/>
        <end position="340"/>
    </location>
</feature>
<dbReference type="InterPro" id="IPR035906">
    <property type="entry name" value="MetI-like_sf"/>
</dbReference>
<keyword evidence="4" id="KW-0997">Cell inner membrane</keyword>
<comment type="subcellular location">
    <subcellularLocation>
        <location evidence="1">Cell inner membrane</location>
        <topology evidence="1">Multi-pass membrane protein</topology>
    </subcellularLocation>
    <subcellularLocation>
        <location evidence="8">Cell membrane</location>
        <topology evidence="8">Multi-pass membrane protein</topology>
    </subcellularLocation>
</comment>
<evidence type="ECO:0000313" key="10">
    <source>
        <dbReference type="EMBL" id="XAG85352.1"/>
    </source>
</evidence>
<evidence type="ECO:0000256" key="2">
    <source>
        <dbReference type="ARBA" id="ARBA00022448"/>
    </source>
</evidence>
<evidence type="ECO:0000256" key="8">
    <source>
        <dbReference type="RuleBase" id="RU363032"/>
    </source>
</evidence>
<feature type="domain" description="ABC transmembrane type-1" evidence="9">
    <location>
        <begin position="144"/>
        <end position="336"/>
    </location>
</feature>
<dbReference type="GO" id="GO:0055085">
    <property type="term" value="P:transmembrane transport"/>
    <property type="evidence" value="ECO:0007669"/>
    <property type="project" value="InterPro"/>
</dbReference>
<dbReference type="GO" id="GO:0005886">
    <property type="term" value="C:plasma membrane"/>
    <property type="evidence" value="ECO:0007669"/>
    <property type="project" value="UniProtKB-SubCell"/>
</dbReference>
<dbReference type="PANTHER" id="PTHR43357">
    <property type="entry name" value="INNER MEMBRANE ABC TRANSPORTER PERMEASE PROTEIN YDCV"/>
    <property type="match status" value="1"/>
</dbReference>
<dbReference type="PROSITE" id="PS50928">
    <property type="entry name" value="ABC_TM1"/>
    <property type="match status" value="1"/>
</dbReference>
<evidence type="ECO:0000256" key="5">
    <source>
        <dbReference type="ARBA" id="ARBA00022692"/>
    </source>
</evidence>
<name>A0AAU6VFZ6_UNCXX</name>
<feature type="transmembrane region" description="Helical" evidence="8">
    <location>
        <begin position="36"/>
        <end position="56"/>
    </location>
</feature>
<protein>
    <submittedName>
        <fullName evidence="10">ABC transporter permease subunit</fullName>
    </submittedName>
</protein>
<dbReference type="EMBL" id="CP095350">
    <property type="protein sequence ID" value="XAG85352.1"/>
    <property type="molecule type" value="Genomic_DNA"/>
</dbReference>
<dbReference type="InterPro" id="IPR000515">
    <property type="entry name" value="MetI-like"/>
</dbReference>
<sequence>MSIEEFGTPATLGAQAGFKVLVTGIHERFSDWPLDMPGAAILSLILVGLAMLAFYLQHWIVTRRSYVSQGSKPASFEPVELGRARWPVAILFALVGVISVGVPIFSVLATSLSTTLSGGLSIDNLTFNHYQSLFANQSGAMAALTNSLTLATGTALVTGVLGALVAYLVVRASISGKGLLDLLSLLPNTLPGIVVAVGLILVWNQPVWSMPIYNTGWMLLLAYSCLLLPYPVRYASAALRQIGSNLEAAARVSGASLLISFVRIVVPIMMPALLVAMLLVFAIASRELVASLMVAPAGMSTVSTFVFGQFEQGLPGVGMAMSVMAIFSTTGLLVLLTTLARKKLPSGVI</sequence>
<dbReference type="Pfam" id="PF00528">
    <property type="entry name" value="BPD_transp_1"/>
    <property type="match status" value="1"/>
</dbReference>
<dbReference type="Gene3D" id="1.10.3720.10">
    <property type="entry name" value="MetI-like"/>
    <property type="match status" value="1"/>
</dbReference>
<keyword evidence="5 8" id="KW-0812">Transmembrane</keyword>
<evidence type="ECO:0000259" key="9">
    <source>
        <dbReference type="PROSITE" id="PS50928"/>
    </source>
</evidence>
<feature type="transmembrane region" description="Helical" evidence="8">
    <location>
        <begin position="257"/>
        <end position="282"/>
    </location>
</feature>
<keyword evidence="2 8" id="KW-0813">Transport</keyword>
<accession>A0AAU6VFZ6</accession>
<feature type="transmembrane region" description="Helical" evidence="8">
    <location>
        <begin position="288"/>
        <end position="307"/>
    </location>
</feature>
<evidence type="ECO:0000256" key="1">
    <source>
        <dbReference type="ARBA" id="ARBA00004429"/>
    </source>
</evidence>
<keyword evidence="3" id="KW-1003">Cell membrane</keyword>
<reference evidence="10" key="1">
    <citation type="submission" date="2022-03" db="EMBL/GenBank/DDBJ databases">
        <title>Sea Food Isolates.</title>
        <authorList>
            <person name="Li c."/>
        </authorList>
    </citation>
    <scope>NUCLEOTIDE SEQUENCE</scope>
    <source>
        <strain evidence="10">19MO03SA05</strain>
    </source>
</reference>
<feature type="transmembrane region" description="Helical" evidence="8">
    <location>
        <begin position="148"/>
        <end position="170"/>
    </location>
</feature>
<proteinExistence type="inferred from homology"/>
<gene>
    <name evidence="10" type="ORF">MRM63_05030</name>
</gene>